<gene>
    <name evidence="1" type="ORF">18C_00025</name>
</gene>
<protein>
    <recommendedName>
        <fullName evidence="3">DNA transfer protein</fullName>
    </recommendedName>
</protein>
<organism evidence="1 2">
    <name type="scientific">Ralstonia phage Firinga</name>
    <dbReference type="NCBI Taxonomy" id="2759725"/>
    <lineage>
        <taxon>Viruses</taxon>
        <taxon>Duplodnaviria</taxon>
        <taxon>Heunggongvirae</taxon>
        <taxon>Uroviricota</taxon>
        <taxon>Caudoviricetes</taxon>
        <taxon>Firingavirus</taxon>
        <taxon>Firingavirus firinga</taxon>
    </lineage>
</organism>
<reference evidence="1 2" key="1">
    <citation type="submission" date="2020-07" db="EMBL/GenBank/DDBJ databases">
        <title>Ralstonia phages.</title>
        <authorList>
            <person name="Trotereau A."/>
            <person name="Boyer C."/>
            <person name="Torres-Barcelo C."/>
        </authorList>
    </citation>
    <scope>NUCLEOTIDE SEQUENCE [LARGE SCALE GENOMIC DNA]</scope>
</reference>
<dbReference type="Proteomes" id="UP000515649">
    <property type="component" value="Segment"/>
</dbReference>
<sequence>MSLGITASVVGGIGAIAGGVISANGAQSAADTQANATQSGIAQQNYQFNTLRGLLQPYVDAGTGALSGYNSAVGQYGSTLGQLNNLTGANGQAAQQSAISGLTSSPLYATAMDLGQQSILANASATGALRNGNTIASLGYLPQQVLSNVMQTQIGNLGTSLSGTQSLVNQYGNLLNLGENAASGTGQAAMNTGSNITNLLGQQGAAQAGGTIGTSNAINSAINGVSSAFGQYANGSNGNYSFSAPAYLNAGGISTNGSTTGLFNTPLFN</sequence>
<evidence type="ECO:0008006" key="3">
    <source>
        <dbReference type="Google" id="ProtNLM"/>
    </source>
</evidence>
<evidence type="ECO:0000313" key="1">
    <source>
        <dbReference type="EMBL" id="QMV33093.1"/>
    </source>
</evidence>
<name>A0A7G5B9X0_9CAUD</name>
<evidence type="ECO:0000313" key="2">
    <source>
        <dbReference type="Proteomes" id="UP000515649"/>
    </source>
</evidence>
<keyword evidence="2" id="KW-1185">Reference proteome</keyword>
<dbReference type="EMBL" id="MT740737">
    <property type="protein sequence ID" value="QMV33093.1"/>
    <property type="molecule type" value="Genomic_DNA"/>
</dbReference>
<proteinExistence type="predicted"/>
<accession>A0A7G5B9X0</accession>